<dbReference type="GO" id="GO:0015417">
    <property type="term" value="F:ABC-type polyamine transporter activity"/>
    <property type="evidence" value="ECO:0007669"/>
    <property type="project" value="UniProtKB-EC"/>
</dbReference>
<keyword evidence="5 7" id="KW-1278">Translocase</keyword>
<comment type="function">
    <text evidence="7">Part of the ABC transporter complex PotABCD involved in spermidine/putrescine import. Responsible for energy coupling to the transport system.</text>
</comment>
<dbReference type="EC" id="7.6.2.11" evidence="7"/>
<dbReference type="InterPro" id="IPR017871">
    <property type="entry name" value="ABC_transporter-like_CS"/>
</dbReference>
<proteinExistence type="inferred from homology"/>
<keyword evidence="1 7" id="KW-0813">Transport</keyword>
<dbReference type="GO" id="GO:0043190">
    <property type="term" value="C:ATP-binding cassette (ABC) transporter complex"/>
    <property type="evidence" value="ECO:0007669"/>
    <property type="project" value="InterPro"/>
</dbReference>
<evidence type="ECO:0000313" key="9">
    <source>
        <dbReference type="EMBL" id="CUX43965.1"/>
    </source>
</evidence>
<dbReference type="AlphaFoldDB" id="A0A1S7QYZ4"/>
<dbReference type="Pfam" id="PF00005">
    <property type="entry name" value="ABC_tran"/>
    <property type="match status" value="1"/>
</dbReference>
<dbReference type="SMART" id="SM00382">
    <property type="entry name" value="AAA"/>
    <property type="match status" value="1"/>
</dbReference>
<dbReference type="Pfam" id="PF08402">
    <property type="entry name" value="TOBE_2"/>
    <property type="match status" value="1"/>
</dbReference>
<evidence type="ECO:0000256" key="5">
    <source>
        <dbReference type="ARBA" id="ARBA00022967"/>
    </source>
</evidence>
<dbReference type="Gene3D" id="3.40.50.300">
    <property type="entry name" value="P-loop containing nucleotide triphosphate hydrolases"/>
    <property type="match status" value="1"/>
</dbReference>
<evidence type="ECO:0000256" key="6">
    <source>
        <dbReference type="ARBA" id="ARBA00023136"/>
    </source>
</evidence>
<evidence type="ECO:0000256" key="7">
    <source>
        <dbReference type="RuleBase" id="RU364083"/>
    </source>
</evidence>
<evidence type="ECO:0000259" key="8">
    <source>
        <dbReference type="PROSITE" id="PS50893"/>
    </source>
</evidence>
<dbReference type="Proteomes" id="UP000191987">
    <property type="component" value="Unassembled WGS sequence"/>
</dbReference>
<dbReference type="InterPro" id="IPR003593">
    <property type="entry name" value="AAA+_ATPase"/>
</dbReference>
<dbReference type="FunFam" id="3.40.50.300:FF:000425">
    <property type="entry name" value="Probable ABC transporter, ATP-binding subunit"/>
    <property type="match status" value="1"/>
</dbReference>
<dbReference type="InterPro" id="IPR050093">
    <property type="entry name" value="ABC_SmlMolc_Importer"/>
</dbReference>
<dbReference type="InterPro" id="IPR013611">
    <property type="entry name" value="Transp-assoc_OB_typ2"/>
</dbReference>
<dbReference type="GO" id="GO:0016887">
    <property type="term" value="F:ATP hydrolysis activity"/>
    <property type="evidence" value="ECO:0007669"/>
    <property type="project" value="InterPro"/>
</dbReference>
<dbReference type="SUPFAM" id="SSF50331">
    <property type="entry name" value="MOP-like"/>
    <property type="match status" value="1"/>
</dbReference>
<sequence>MKSVEVRLERLTKHYSGQVVAVDDVSLTVKAGEILALLGPSGCGKTTCLRMIAGLVDPTSGEIVVGGKPTTRTPVHRRNVGMLFQNYALFPHMTVAENVAFGLEMRGISKADREGRVKQALDLVQLHAFGDRLPVQLSGGQQQRVALARALVIEPSMLLLDEPLGALDKGLRESMQVEIRSLQQRLGLTTIMVTHDQDEALTMADQIAVMRDGNLEQIAPAGEIYQKPLTRFVAGFIGASNFFEASVAERNGRSARLVTGSGVRLDVEDMGAVQGDKVVVTVRPEAISVSPLAVDAGENASNSTTARVEQVVYRGFMLHYYLRLDNGEPMIAYRQTQTEGFTNAVSAAGDRVRLSWTSDSNHVIQLN</sequence>
<reference evidence="9 10" key="1">
    <citation type="submission" date="2016-01" db="EMBL/GenBank/DDBJ databases">
        <authorList>
            <person name="Oliw E.H."/>
        </authorList>
    </citation>
    <scope>NUCLEOTIDE SEQUENCE [LARGE SCALE GENOMIC DNA]</scope>
    <source>
        <strain evidence="9 10">Zutra 3-1</strain>
    </source>
</reference>
<evidence type="ECO:0000256" key="1">
    <source>
        <dbReference type="ARBA" id="ARBA00022448"/>
    </source>
</evidence>
<dbReference type="PANTHER" id="PTHR42781">
    <property type="entry name" value="SPERMIDINE/PUTRESCINE IMPORT ATP-BINDING PROTEIN POTA"/>
    <property type="match status" value="1"/>
</dbReference>
<dbReference type="PROSITE" id="PS00211">
    <property type="entry name" value="ABC_TRANSPORTER_1"/>
    <property type="match status" value="1"/>
</dbReference>
<dbReference type="InterPro" id="IPR005893">
    <property type="entry name" value="PotA-like"/>
</dbReference>
<keyword evidence="3 7" id="KW-0547">Nucleotide-binding</keyword>
<keyword evidence="4 7" id="KW-0067">ATP-binding</keyword>
<dbReference type="GO" id="GO:0015697">
    <property type="term" value="P:quaternary ammonium group transport"/>
    <property type="evidence" value="ECO:0007669"/>
    <property type="project" value="UniProtKB-ARBA"/>
</dbReference>
<evidence type="ECO:0000256" key="2">
    <source>
        <dbReference type="ARBA" id="ARBA00022475"/>
    </source>
</evidence>
<dbReference type="EMBL" id="FBWG01000028">
    <property type="protein sequence ID" value="CUX43965.1"/>
    <property type="molecule type" value="Genomic_DNA"/>
</dbReference>
<dbReference type="PANTHER" id="PTHR42781:SF4">
    <property type="entry name" value="SPERMIDINE_PUTRESCINE IMPORT ATP-BINDING PROTEIN POTA"/>
    <property type="match status" value="1"/>
</dbReference>
<dbReference type="InterPro" id="IPR003439">
    <property type="entry name" value="ABC_transporter-like_ATP-bd"/>
</dbReference>
<organism evidence="9 10">
    <name type="scientific">Agrobacterium deltaense Zutra 3/1</name>
    <dbReference type="NCBI Taxonomy" id="1183427"/>
    <lineage>
        <taxon>Bacteria</taxon>
        <taxon>Pseudomonadati</taxon>
        <taxon>Pseudomonadota</taxon>
        <taxon>Alphaproteobacteria</taxon>
        <taxon>Hyphomicrobiales</taxon>
        <taxon>Rhizobiaceae</taxon>
        <taxon>Rhizobium/Agrobacterium group</taxon>
        <taxon>Agrobacterium</taxon>
    </lineage>
</organism>
<evidence type="ECO:0000256" key="4">
    <source>
        <dbReference type="ARBA" id="ARBA00022840"/>
    </source>
</evidence>
<feature type="domain" description="ABC transporter" evidence="8">
    <location>
        <begin position="6"/>
        <end position="237"/>
    </location>
</feature>
<dbReference type="InterPro" id="IPR008995">
    <property type="entry name" value="Mo/tungstate-bd_C_term_dom"/>
</dbReference>
<comment type="catalytic activity">
    <reaction evidence="7">
        <text>ATP + H2O + polyamine-[polyamine-binding protein]Side 1 = ADP + phosphate + polyamineSide 2 + [polyamine-binding protein]Side 1.</text>
        <dbReference type="EC" id="7.6.2.11"/>
    </reaction>
</comment>
<dbReference type="RefSeq" id="WP_035225084.1">
    <property type="nucleotide sequence ID" value="NZ_LT009749.1"/>
</dbReference>
<comment type="similarity">
    <text evidence="7">Belongs to the ABC transporter superfamily. Spermidine/putrescine importer (TC 3.A.1.11.1) family.</text>
</comment>
<evidence type="ECO:0000256" key="3">
    <source>
        <dbReference type="ARBA" id="ARBA00022741"/>
    </source>
</evidence>
<gene>
    <name evidence="7" type="primary">potA</name>
    <name evidence="9" type="ORF">AGR7C_Lc100392</name>
</gene>
<comment type="subunit">
    <text evidence="7">The complex is composed of two ATP-binding proteins (PotA), two transmembrane proteins (PotB and PotC) and a solute-binding protein (PotD).</text>
</comment>
<protein>
    <recommendedName>
        <fullName evidence="7">Spermidine/putrescine import ATP-binding protein PotA</fullName>
        <ecNumber evidence="7">7.6.2.11</ecNumber>
    </recommendedName>
</protein>
<dbReference type="GO" id="GO:0005524">
    <property type="term" value="F:ATP binding"/>
    <property type="evidence" value="ECO:0007669"/>
    <property type="project" value="UniProtKB-KW"/>
</dbReference>
<keyword evidence="2 7" id="KW-1003">Cell membrane</keyword>
<dbReference type="SUPFAM" id="SSF52540">
    <property type="entry name" value="P-loop containing nucleoside triphosphate hydrolases"/>
    <property type="match status" value="1"/>
</dbReference>
<keyword evidence="6 7" id="KW-0472">Membrane</keyword>
<name>A0A1S7QYZ4_9HYPH</name>
<dbReference type="NCBIfam" id="TIGR01187">
    <property type="entry name" value="potA"/>
    <property type="match status" value="1"/>
</dbReference>
<dbReference type="InterPro" id="IPR027417">
    <property type="entry name" value="P-loop_NTPase"/>
</dbReference>
<dbReference type="Gene3D" id="2.40.50.100">
    <property type="match status" value="1"/>
</dbReference>
<evidence type="ECO:0000313" key="10">
    <source>
        <dbReference type="Proteomes" id="UP000191987"/>
    </source>
</evidence>
<accession>A0A1S7QYZ4</accession>
<dbReference type="PROSITE" id="PS50893">
    <property type="entry name" value="ABC_TRANSPORTER_2"/>
    <property type="match status" value="1"/>
</dbReference>